<name>A0A392V0S3_9FABA</name>
<accession>A0A392V0S3</accession>
<proteinExistence type="predicted"/>
<dbReference type="Proteomes" id="UP000265520">
    <property type="component" value="Unassembled WGS sequence"/>
</dbReference>
<protein>
    <submittedName>
        <fullName evidence="1">Uncharacterized protein</fullName>
    </submittedName>
</protein>
<sequence>MNFDSLIVASDFEYPTVAVWDTRVEAHPIRELQLGVSLAQTDLFNAKATCVQYSEVSNDQ</sequence>
<dbReference type="AlphaFoldDB" id="A0A392V0S3"/>
<dbReference type="EMBL" id="LXQA011000836">
    <property type="protein sequence ID" value="MCI80681.1"/>
    <property type="molecule type" value="Genomic_DNA"/>
</dbReference>
<keyword evidence="2" id="KW-1185">Reference proteome</keyword>
<evidence type="ECO:0000313" key="1">
    <source>
        <dbReference type="EMBL" id="MCI80681.1"/>
    </source>
</evidence>
<feature type="non-terminal residue" evidence="1">
    <location>
        <position position="60"/>
    </location>
</feature>
<evidence type="ECO:0000313" key="2">
    <source>
        <dbReference type="Proteomes" id="UP000265520"/>
    </source>
</evidence>
<comment type="caution">
    <text evidence="1">The sequence shown here is derived from an EMBL/GenBank/DDBJ whole genome shotgun (WGS) entry which is preliminary data.</text>
</comment>
<organism evidence="1 2">
    <name type="scientific">Trifolium medium</name>
    <dbReference type="NCBI Taxonomy" id="97028"/>
    <lineage>
        <taxon>Eukaryota</taxon>
        <taxon>Viridiplantae</taxon>
        <taxon>Streptophyta</taxon>
        <taxon>Embryophyta</taxon>
        <taxon>Tracheophyta</taxon>
        <taxon>Spermatophyta</taxon>
        <taxon>Magnoliopsida</taxon>
        <taxon>eudicotyledons</taxon>
        <taxon>Gunneridae</taxon>
        <taxon>Pentapetalae</taxon>
        <taxon>rosids</taxon>
        <taxon>fabids</taxon>
        <taxon>Fabales</taxon>
        <taxon>Fabaceae</taxon>
        <taxon>Papilionoideae</taxon>
        <taxon>50 kb inversion clade</taxon>
        <taxon>NPAAA clade</taxon>
        <taxon>Hologalegina</taxon>
        <taxon>IRL clade</taxon>
        <taxon>Trifolieae</taxon>
        <taxon>Trifolium</taxon>
    </lineage>
</organism>
<reference evidence="1 2" key="1">
    <citation type="journal article" date="2018" name="Front. Plant Sci.">
        <title>Red Clover (Trifolium pratense) and Zigzag Clover (T. medium) - A Picture of Genomic Similarities and Differences.</title>
        <authorList>
            <person name="Dluhosova J."/>
            <person name="Istvanek J."/>
            <person name="Nedelnik J."/>
            <person name="Repkova J."/>
        </authorList>
    </citation>
    <scope>NUCLEOTIDE SEQUENCE [LARGE SCALE GENOMIC DNA]</scope>
    <source>
        <strain evidence="2">cv. 10/8</strain>
        <tissue evidence="1">Leaf</tissue>
    </source>
</reference>